<protein>
    <submittedName>
        <fullName evidence="1">Uncharacterized protein</fullName>
    </submittedName>
</protein>
<organism evidence="1">
    <name type="scientific">Brugia timori</name>
    <dbReference type="NCBI Taxonomy" id="42155"/>
    <lineage>
        <taxon>Eukaryota</taxon>
        <taxon>Metazoa</taxon>
        <taxon>Ecdysozoa</taxon>
        <taxon>Nematoda</taxon>
        <taxon>Chromadorea</taxon>
        <taxon>Rhabditida</taxon>
        <taxon>Spirurina</taxon>
        <taxon>Spiruromorpha</taxon>
        <taxon>Filarioidea</taxon>
        <taxon>Onchocercidae</taxon>
        <taxon>Brugia</taxon>
    </lineage>
</organism>
<dbReference type="WBParaSite" id="BTMF_0001752901-mRNA-1">
    <property type="protein sequence ID" value="BTMF_0001752901-mRNA-1"/>
    <property type="gene ID" value="BTMF_0001752901"/>
</dbReference>
<reference evidence="1" key="1">
    <citation type="submission" date="2017-02" db="UniProtKB">
        <authorList>
            <consortium name="WormBaseParasite"/>
        </authorList>
    </citation>
    <scope>IDENTIFICATION</scope>
</reference>
<accession>A0A0R3RBW0</accession>
<dbReference type="STRING" id="42155.A0A0R3RBW0"/>
<dbReference type="AlphaFoldDB" id="A0A0R3RBW0"/>
<evidence type="ECO:0000313" key="1">
    <source>
        <dbReference type="WBParaSite" id="BTMF_0001752901-mRNA-1"/>
    </source>
</evidence>
<sequence>LFPHTVATTFDNLNQSQNFLNPSAFYPLSGYTTTTTTTTATTTFATTITTTATTTTLIPIGEAQTVFLTHPNTNISTPRTYYHQQYSNFQPSATAAVAATATFLSGNILKNTTITGIPFNTTNKPTCMAASPIRPIIGQQQQQQQHSPQQQFIIASDISNRHQC</sequence>
<proteinExistence type="predicted"/>
<name>A0A0R3RBW0_9BILA</name>